<dbReference type="GeneID" id="93124908"/>
<organism evidence="1 2">
    <name type="scientific">Edwardsiella tarda</name>
    <dbReference type="NCBI Taxonomy" id="636"/>
    <lineage>
        <taxon>Bacteria</taxon>
        <taxon>Pseudomonadati</taxon>
        <taxon>Pseudomonadota</taxon>
        <taxon>Gammaproteobacteria</taxon>
        <taxon>Enterobacterales</taxon>
        <taxon>Hafniaceae</taxon>
        <taxon>Edwardsiella</taxon>
    </lineage>
</organism>
<dbReference type="RefSeq" id="WP_035594725.1">
    <property type="nucleotide sequence ID" value="NZ_AP028090.1"/>
</dbReference>
<reference evidence="2" key="1">
    <citation type="submission" date="2017-09" db="EMBL/GenBank/DDBJ databases">
        <title>FDA dAtabase for Regulatory Grade micrObial Sequences (FDA-ARGOS): Supporting development and validation of Infectious Disease Dx tests.</title>
        <authorList>
            <person name="Goldberg B."/>
            <person name="Campos J."/>
            <person name="Tallon L."/>
            <person name="Sadzewicz L."/>
            <person name="Ott S."/>
            <person name="Zhao X."/>
            <person name="Nagaraj S."/>
            <person name="Vavikolanu K."/>
            <person name="Aluvathingal J."/>
            <person name="Nadendla S."/>
            <person name="Geyer C."/>
            <person name="Sichtig H."/>
        </authorList>
    </citation>
    <scope>NUCLEOTIDE SEQUENCE [LARGE SCALE GENOMIC DNA]</scope>
    <source>
        <strain evidence="2">FDAARGOS_370</strain>
    </source>
</reference>
<name>A0A2A7U0Y7_EDWTA</name>
<gene>
    <name evidence="1" type="ORF">CRM76_08470</name>
</gene>
<dbReference type="Proteomes" id="UP000219788">
    <property type="component" value="Unassembled WGS sequence"/>
</dbReference>
<evidence type="ECO:0000313" key="1">
    <source>
        <dbReference type="EMBL" id="PEH71951.1"/>
    </source>
</evidence>
<accession>A0A2A7U0Y7</accession>
<sequence>MTVGLIACTVLVLLLLVYLVYALWHAEDF</sequence>
<comment type="caution">
    <text evidence="1">The sequence shown here is derived from an EMBL/GenBank/DDBJ whole genome shotgun (WGS) entry which is preliminary data.</text>
</comment>
<dbReference type="EMBL" id="PDDV01000013">
    <property type="protein sequence ID" value="PEH71951.1"/>
    <property type="molecule type" value="Genomic_DNA"/>
</dbReference>
<protein>
    <submittedName>
        <fullName evidence="1">Potassium-transporting ATPase subunit F</fullName>
    </submittedName>
</protein>
<proteinExistence type="predicted"/>
<dbReference type="AlphaFoldDB" id="A0A2A7U0Y7"/>
<evidence type="ECO:0000313" key="2">
    <source>
        <dbReference type="Proteomes" id="UP000219788"/>
    </source>
</evidence>
<dbReference type="STRING" id="636.AAW15_04195"/>